<comment type="similarity">
    <text evidence="1">Belongs to the LRRFIP family.</text>
</comment>
<evidence type="ECO:0000256" key="2">
    <source>
        <dbReference type="ARBA" id="ARBA00023054"/>
    </source>
</evidence>
<dbReference type="AlphaFoldDB" id="A0A1B0EZR1"/>
<evidence type="ECO:0000256" key="1">
    <source>
        <dbReference type="ARBA" id="ARBA00008275"/>
    </source>
</evidence>
<evidence type="ECO:0000256" key="3">
    <source>
        <dbReference type="SAM" id="Coils"/>
    </source>
</evidence>
<feature type="coiled-coil region" evidence="3">
    <location>
        <begin position="242"/>
        <end position="385"/>
    </location>
</feature>
<dbReference type="PANTHER" id="PTHR19212:SF0">
    <property type="entry name" value="LD07988P"/>
    <property type="match status" value="1"/>
</dbReference>
<feature type="region of interest" description="Disordered" evidence="4">
    <location>
        <begin position="1"/>
        <end position="20"/>
    </location>
</feature>
<proteinExistence type="inferred from homology"/>
<feature type="region of interest" description="Disordered" evidence="4">
    <location>
        <begin position="33"/>
        <end position="66"/>
    </location>
</feature>
<organism evidence="5 6">
    <name type="scientific">Lutzomyia longipalpis</name>
    <name type="common">Sand fly</name>
    <dbReference type="NCBI Taxonomy" id="7200"/>
    <lineage>
        <taxon>Eukaryota</taxon>
        <taxon>Metazoa</taxon>
        <taxon>Ecdysozoa</taxon>
        <taxon>Arthropoda</taxon>
        <taxon>Hexapoda</taxon>
        <taxon>Insecta</taxon>
        <taxon>Pterygota</taxon>
        <taxon>Neoptera</taxon>
        <taxon>Endopterygota</taxon>
        <taxon>Diptera</taxon>
        <taxon>Nematocera</taxon>
        <taxon>Psychodoidea</taxon>
        <taxon>Psychodidae</taxon>
        <taxon>Lutzomyia</taxon>
        <taxon>Lutzomyia</taxon>
    </lineage>
</organism>
<accession>A0A1B0EZR1</accession>
<dbReference type="Gene3D" id="1.20.5.4090">
    <property type="match status" value="1"/>
</dbReference>
<dbReference type="VEuPathDB" id="VectorBase:LLONM1_009281"/>
<evidence type="ECO:0000256" key="4">
    <source>
        <dbReference type="SAM" id="MobiDB-lite"/>
    </source>
</evidence>
<dbReference type="PANTHER" id="PTHR19212">
    <property type="entry name" value="LEUCINE RICH REPEAT IN FLII INTERACTING PROTEIN"/>
    <property type="match status" value="1"/>
</dbReference>
<sequence>MESPGAAGRRRGVPRINAEDQALDQIAKEAEARLAARRQARAEAREIRMRELERQQKEQEQNADRVYDMHNNANADTIGRSRIAISSVSNSTGLRSSSTISRRSSEDSLEEEGRSLRDVRYELKEMEDRYRKAMVTNAQLDNERASQSYQIQLLKDKLEELEESKAQLNREHKDKCREFEALKRNNEKLQEEFKLVQGQLQERDTLIAQQGLVIVMVENEDGTDAKRTLVSVDNAQFLESVQGSLDVRLRKLKEEKNQLQAELQKLQEQMLEIKTQGRRSGSLNGPFGDDIEDIQREANKQIAEYRYKLQKAEAEVATLQSTLARSETQVIRYKSTAEAAEKAEAELKIERRKLQRENREAMERLEELETENNHLLKRMDKLKNAKSALFKDI</sequence>
<dbReference type="EMBL" id="AJWK01028575">
    <property type="status" value="NOT_ANNOTATED_CDS"/>
    <property type="molecule type" value="Genomic_DNA"/>
</dbReference>
<feature type="region of interest" description="Disordered" evidence="4">
    <location>
        <begin position="88"/>
        <end position="114"/>
    </location>
</feature>
<dbReference type="VEuPathDB" id="VectorBase:LLOJ008430"/>
<dbReference type="InterPro" id="IPR019139">
    <property type="entry name" value="LRRFIP1/2"/>
</dbReference>
<dbReference type="Proteomes" id="UP000092461">
    <property type="component" value="Unassembled WGS sequence"/>
</dbReference>
<keyword evidence="2 3" id="KW-0175">Coiled coil</keyword>
<dbReference type="GeneID" id="129786086"/>
<keyword evidence="6" id="KW-1185">Reference proteome</keyword>
<dbReference type="GO" id="GO:0006355">
    <property type="term" value="P:regulation of DNA-templated transcription"/>
    <property type="evidence" value="ECO:0007669"/>
    <property type="project" value="InterPro"/>
</dbReference>
<evidence type="ECO:0000313" key="6">
    <source>
        <dbReference type="Proteomes" id="UP000092461"/>
    </source>
</evidence>
<reference evidence="5" key="1">
    <citation type="submission" date="2020-05" db="UniProtKB">
        <authorList>
            <consortium name="EnsemblMetazoa"/>
        </authorList>
    </citation>
    <scope>IDENTIFICATION</scope>
    <source>
        <strain evidence="5">Jacobina</strain>
    </source>
</reference>
<feature type="compositionally biased region" description="Basic and acidic residues" evidence="4">
    <location>
        <begin position="103"/>
        <end position="114"/>
    </location>
</feature>
<evidence type="ECO:0008006" key="7">
    <source>
        <dbReference type="Google" id="ProtNLM"/>
    </source>
</evidence>
<dbReference type="RefSeq" id="XP_055676871.1">
    <property type="nucleotide sequence ID" value="XM_055820896.1"/>
</dbReference>
<evidence type="ECO:0000313" key="5">
    <source>
        <dbReference type="EnsemblMetazoa" id="LLOJ008430-PA"/>
    </source>
</evidence>
<dbReference type="Pfam" id="PF09738">
    <property type="entry name" value="LRRFIP"/>
    <property type="match status" value="1"/>
</dbReference>
<name>A0A1B0EZR1_LUTLO</name>
<feature type="compositionally biased region" description="Low complexity" evidence="4">
    <location>
        <begin position="88"/>
        <end position="102"/>
    </location>
</feature>
<protein>
    <recommendedName>
        <fullName evidence="7">Leucine-rich repeat flightless-interacting protein 2</fullName>
    </recommendedName>
</protein>
<dbReference type="EnsemblMetazoa" id="LLOJ008430-RA">
    <property type="protein sequence ID" value="LLOJ008430-PA"/>
    <property type="gene ID" value="LLOJ008430"/>
</dbReference>